<dbReference type="AlphaFoldDB" id="A0A7V5UEB6"/>
<dbReference type="InterPro" id="IPR011042">
    <property type="entry name" value="6-blade_b-propeller_TolB-like"/>
</dbReference>
<dbReference type="Gene3D" id="2.120.10.30">
    <property type="entry name" value="TolB, C-terminal domain"/>
    <property type="match status" value="1"/>
</dbReference>
<dbReference type="PANTHER" id="PTHR36842:SF1">
    <property type="entry name" value="PROTEIN TOLB"/>
    <property type="match status" value="1"/>
</dbReference>
<accession>A0A7V5UEB6</accession>
<sequence length="1027" mass="119153">MEMIMSKYYKPIFIFLILAFSLHAQSGYFGKNKVQYHEFKWHFLQSEHFDVYFYPGAYKIAVFVADEAESSYVSLRNDFKYEIKARVKIILYKSHNDFQQTNVIETYLPEGVGGVTELYKNRVVIPFEGSYDQLRHVLHHELVHAVMNDMLYGGSIQSLISGQVVPVPTWFAEGLAEYFSMRWDTRADMILRDATMTGYLPPIEYLSYYMAYQGGQSVFRYIARKYGNEKISEILHKLKGSLKFEGAFRSALGMKLKELSDEWQKAMRKEYWPDIADRQETGEWARALTHHKKTKNYLNISPALSPNGDKLIFLSDYEGKQSIYLMDVLEDKVIKRLIKGETSVNFEELHWLSPGMSWSPDGNKVTFTAKAGDQDALYIYDIKKEKFKQYKFNLDGIFSTAWSPAGHEIAFVGNKDGASDIYLFNVDSAKITNITNDIFSDSYPRWSADGQKIAFVSDRGPYIKEEDLPKNFKMSEHDFRNTDIYVMNRDGSGMRRVTSWPSRETDPVFSEDGNILLYTSDRSGISNIYRHDLRTDSVQVISNLLTGAFQLSVDKHRKTLAFASFQEGGWDIFTIKNPFDLPPTKVEDTQYIKRLKKNEPDVLLPRPGEIKAEKDTTRTEVRIPQATDYSHYVFADLNRRTKRKKIKVELKEDEYKLQDGHYKVRNYRVKFSPDIVDGAASYNTLWGFQGYTAIAFSDVLGNHKIFIGTNLVFDLRNSYLTLQYFYLPKRTDYGITLFHYANTYWTGYGLIRYRNYGAWLMASYPFSKFTRVDFSLNWWNAMMEYLQVPIPTQTVNSILPGLQLVHDTSEWVWPDTGPRDGFRGSVGITLSPKFSSRSPEFITVKTDLRKYFKLSDNYSIGLRYSGAVSQGKNPQRFFLGGVDNWLNRQFRGNIRLYSVYDIYFSEFITPLRGARYYERTGNTFSLINAELRFPLIEYLQMGLPPIKLAKIKGILFTDIGSAWDFDKPERFRGVKDGRFKDIVMGYGIGTRVYLGFLGIMFKYDLAWTYDLKNSSTPWHYLSIGVDF</sequence>
<reference evidence="6" key="1">
    <citation type="journal article" date="2020" name="mSystems">
        <title>Genome- and Community-Level Interaction Insights into Carbon Utilization and Element Cycling Functions of Hydrothermarchaeota in Hydrothermal Sediment.</title>
        <authorList>
            <person name="Zhou Z."/>
            <person name="Liu Y."/>
            <person name="Xu W."/>
            <person name="Pan J."/>
            <person name="Luo Z.H."/>
            <person name="Li M."/>
        </authorList>
    </citation>
    <scope>NUCLEOTIDE SEQUENCE [LARGE SCALE GENOMIC DNA]</scope>
    <source>
        <strain evidence="6">HyVt-527</strain>
    </source>
</reference>
<dbReference type="Proteomes" id="UP000886124">
    <property type="component" value="Unassembled WGS sequence"/>
</dbReference>
<comment type="caution">
    <text evidence="6">The sequence shown here is derived from an EMBL/GenBank/DDBJ whole genome shotgun (WGS) entry which is preliminary data.</text>
</comment>
<evidence type="ECO:0000313" key="6">
    <source>
        <dbReference type="EMBL" id="HHJ51999.1"/>
    </source>
</evidence>
<feature type="domain" description="Bacterial surface antigen (D15)" evidence="4">
    <location>
        <begin position="818"/>
        <end position="1003"/>
    </location>
</feature>
<dbReference type="InterPro" id="IPR000184">
    <property type="entry name" value="Bac_surfAg_D15"/>
</dbReference>
<dbReference type="Pfam" id="PF07676">
    <property type="entry name" value="PD40"/>
    <property type="match status" value="4"/>
</dbReference>
<dbReference type="PANTHER" id="PTHR36842">
    <property type="entry name" value="PROTEIN TOLB HOMOLOG"/>
    <property type="match status" value="1"/>
</dbReference>
<dbReference type="SUPFAM" id="SSF82171">
    <property type="entry name" value="DPP6 N-terminal domain-like"/>
    <property type="match status" value="1"/>
</dbReference>
<dbReference type="EMBL" id="DROD01000164">
    <property type="protein sequence ID" value="HHJ51999.1"/>
    <property type="molecule type" value="Genomic_DNA"/>
</dbReference>
<feature type="domain" description="Peptidase MA-like" evidence="5">
    <location>
        <begin position="69"/>
        <end position="267"/>
    </location>
</feature>
<evidence type="ECO:0000256" key="1">
    <source>
        <dbReference type="ARBA" id="ARBA00004370"/>
    </source>
</evidence>
<dbReference type="Pfam" id="PF01103">
    <property type="entry name" value="Omp85"/>
    <property type="match status" value="1"/>
</dbReference>
<evidence type="ECO:0000259" key="4">
    <source>
        <dbReference type="Pfam" id="PF01103"/>
    </source>
</evidence>
<evidence type="ECO:0000256" key="3">
    <source>
        <dbReference type="ARBA" id="ARBA00023136"/>
    </source>
</evidence>
<comment type="subcellular location">
    <subcellularLocation>
        <location evidence="1">Membrane</location>
    </subcellularLocation>
</comment>
<evidence type="ECO:0000256" key="2">
    <source>
        <dbReference type="ARBA" id="ARBA00009820"/>
    </source>
</evidence>
<organism evidence="6">
    <name type="scientific">Caldithrix abyssi</name>
    <dbReference type="NCBI Taxonomy" id="187145"/>
    <lineage>
        <taxon>Bacteria</taxon>
        <taxon>Pseudomonadati</taxon>
        <taxon>Calditrichota</taxon>
        <taxon>Calditrichia</taxon>
        <taxon>Calditrichales</taxon>
        <taxon>Calditrichaceae</taxon>
        <taxon>Caldithrix</taxon>
    </lineage>
</organism>
<evidence type="ECO:0000259" key="5">
    <source>
        <dbReference type="Pfam" id="PF13485"/>
    </source>
</evidence>
<name>A0A7V5UEB6_CALAY</name>
<dbReference type="Pfam" id="PF13485">
    <property type="entry name" value="Peptidase_MA_2"/>
    <property type="match status" value="1"/>
</dbReference>
<gene>
    <name evidence="6" type="ORF">ENJ89_02285</name>
</gene>
<dbReference type="InterPro" id="IPR011659">
    <property type="entry name" value="WD40"/>
</dbReference>
<dbReference type="Gene3D" id="2.40.160.50">
    <property type="entry name" value="membrane protein fhac: a member of the omp85/tpsb transporter family"/>
    <property type="match status" value="1"/>
</dbReference>
<proteinExistence type="inferred from homology"/>
<keyword evidence="3" id="KW-0472">Membrane</keyword>
<dbReference type="InterPro" id="IPR039568">
    <property type="entry name" value="Peptidase_MA-like_dom"/>
</dbReference>
<protein>
    <submittedName>
        <fullName evidence="6">Biopolymer transporter Tol</fullName>
    </submittedName>
</protein>
<dbReference type="GO" id="GO:0019867">
    <property type="term" value="C:outer membrane"/>
    <property type="evidence" value="ECO:0007669"/>
    <property type="project" value="InterPro"/>
</dbReference>
<comment type="similarity">
    <text evidence="2">Belongs to the TolB family.</text>
</comment>